<organism evidence="1">
    <name type="scientific">Populus alba</name>
    <name type="common">White poplar</name>
    <dbReference type="NCBI Taxonomy" id="43335"/>
    <lineage>
        <taxon>Eukaryota</taxon>
        <taxon>Viridiplantae</taxon>
        <taxon>Streptophyta</taxon>
        <taxon>Embryophyta</taxon>
        <taxon>Tracheophyta</taxon>
        <taxon>Spermatophyta</taxon>
        <taxon>Magnoliopsida</taxon>
        <taxon>eudicotyledons</taxon>
        <taxon>Gunneridae</taxon>
        <taxon>Pentapetalae</taxon>
        <taxon>rosids</taxon>
        <taxon>fabids</taxon>
        <taxon>Malpighiales</taxon>
        <taxon>Salicaceae</taxon>
        <taxon>Saliceae</taxon>
        <taxon>Populus</taxon>
    </lineage>
</organism>
<gene>
    <name evidence="1" type="ORF">D5086_0000214730</name>
</gene>
<accession>A0A4U5PKT8</accession>
<evidence type="ECO:0000313" key="1">
    <source>
        <dbReference type="EMBL" id="TKR97250.1"/>
    </source>
</evidence>
<comment type="caution">
    <text evidence="1">The sequence shown here is derived from an EMBL/GenBank/DDBJ whole genome shotgun (WGS) entry which is preliminary data.</text>
</comment>
<dbReference type="EMBL" id="RCHU01000722">
    <property type="protein sequence ID" value="TKR97250.1"/>
    <property type="molecule type" value="Genomic_DNA"/>
</dbReference>
<proteinExistence type="predicted"/>
<dbReference type="AlphaFoldDB" id="A0A4U5PKT8"/>
<sequence>MYTGGDWLQYFRCAAVVSDLRTHKELILSPHTHTLVCFVHPKPNVFLPSVMSQRAAEELLEKRERPENGSMRVPKMGECFCFLFWADMHYFAAMSTCLVLRGQRTASVSSTQSCSERNSGVLITLQDSSQ</sequence>
<protein>
    <submittedName>
        <fullName evidence="1">Uncharacterized protein</fullName>
    </submittedName>
</protein>
<name>A0A4U5PKT8_POPAL</name>
<reference evidence="1" key="1">
    <citation type="submission" date="2018-10" db="EMBL/GenBank/DDBJ databases">
        <title>Population genomic analysis revealed the cold adaptation of white poplar.</title>
        <authorList>
            <person name="Liu Y.-J."/>
        </authorList>
    </citation>
    <scope>NUCLEOTIDE SEQUENCE [LARGE SCALE GENOMIC DNA]</scope>
    <source>
        <strain evidence="1">PAL-ZL1</strain>
    </source>
</reference>